<protein>
    <submittedName>
        <fullName evidence="1">Uncharacterized protein</fullName>
    </submittedName>
</protein>
<name>A0ACC0JI14_CHOFU</name>
<feature type="non-terminal residue" evidence="1">
    <location>
        <position position="1"/>
    </location>
</feature>
<sequence length="484" mass="57610">VHFLFRRIVSDKINKMQRQRLETESLVNVEGAKTLADVVGYDAVHLQKREKLKLLLEQEEEELTQELATKQAMEECVYCTEKDSKIKTHKEEVEKEKEQYERDQERRRQQEMLERRLAYDEQIASANRKRRETLREEREKENRRLERMRKKMEQDHYEGKEMTTYAQSLKLKCGSISNAPSFWHRLQMDKQDCIENFIRDREIARALEEDRDNVVDQWMREKDKRTEQQLRQSSPDRLNNCEEDFSSCRGGPNGAPDKAAAETSGTVQEEATTDSYYNHQDVRQAIIRSQLQPIKDDRLTIPVTSDRVLRSFSIKTVNPVKYEASQIQEATQLSMRIVRKYKPNILSSAKDRQMVPVSQMKIRAEQVRERRMSAQTRCELPRINDAFDQFKMAARDVTQPLYVQDYMERMGMDIRMQCILCNWAGPKIILEYHIRKEHIDQIDKQEKRDWNITYSLGSLVRQQLWSCRVIEHDAILYFLDILEE</sequence>
<evidence type="ECO:0000313" key="2">
    <source>
        <dbReference type="Proteomes" id="UP001064048"/>
    </source>
</evidence>
<comment type="caution">
    <text evidence="1">The sequence shown here is derived from an EMBL/GenBank/DDBJ whole genome shotgun (WGS) entry which is preliminary data.</text>
</comment>
<dbReference type="Proteomes" id="UP001064048">
    <property type="component" value="Chromosome 22"/>
</dbReference>
<reference evidence="1 2" key="1">
    <citation type="journal article" date="2022" name="Genome Biol. Evol.">
        <title>The Spruce Budworm Genome: Reconstructing the Evolutionary History of Antifreeze Proteins.</title>
        <authorList>
            <person name="Beliveau C."/>
            <person name="Gagne P."/>
            <person name="Picq S."/>
            <person name="Vernygora O."/>
            <person name="Keeling C.I."/>
            <person name="Pinkney K."/>
            <person name="Doucet D."/>
            <person name="Wen F."/>
            <person name="Johnston J.S."/>
            <person name="Maaroufi H."/>
            <person name="Boyle B."/>
            <person name="Laroche J."/>
            <person name="Dewar K."/>
            <person name="Juretic N."/>
            <person name="Blackburn G."/>
            <person name="Nisole A."/>
            <person name="Brunet B."/>
            <person name="Brandao M."/>
            <person name="Lumley L."/>
            <person name="Duan J."/>
            <person name="Quan G."/>
            <person name="Lucarotti C.J."/>
            <person name="Roe A.D."/>
            <person name="Sperling F.A.H."/>
            <person name="Levesque R.C."/>
            <person name="Cusson M."/>
        </authorList>
    </citation>
    <scope>NUCLEOTIDE SEQUENCE [LARGE SCALE GENOMIC DNA]</scope>
    <source>
        <strain evidence="1">Glfc:IPQL:Cfum</strain>
    </source>
</reference>
<dbReference type="EMBL" id="CM046122">
    <property type="protein sequence ID" value="KAI8423791.1"/>
    <property type="molecule type" value="Genomic_DNA"/>
</dbReference>
<evidence type="ECO:0000313" key="1">
    <source>
        <dbReference type="EMBL" id="KAI8423791.1"/>
    </source>
</evidence>
<organism evidence="1 2">
    <name type="scientific">Choristoneura fumiferana</name>
    <name type="common">Spruce budworm moth</name>
    <name type="synonym">Archips fumiferana</name>
    <dbReference type="NCBI Taxonomy" id="7141"/>
    <lineage>
        <taxon>Eukaryota</taxon>
        <taxon>Metazoa</taxon>
        <taxon>Ecdysozoa</taxon>
        <taxon>Arthropoda</taxon>
        <taxon>Hexapoda</taxon>
        <taxon>Insecta</taxon>
        <taxon>Pterygota</taxon>
        <taxon>Neoptera</taxon>
        <taxon>Endopterygota</taxon>
        <taxon>Lepidoptera</taxon>
        <taxon>Glossata</taxon>
        <taxon>Ditrysia</taxon>
        <taxon>Tortricoidea</taxon>
        <taxon>Tortricidae</taxon>
        <taxon>Tortricinae</taxon>
        <taxon>Choristoneura</taxon>
    </lineage>
</organism>
<proteinExistence type="predicted"/>
<gene>
    <name evidence="1" type="ORF">MSG28_012806</name>
</gene>
<keyword evidence="2" id="KW-1185">Reference proteome</keyword>
<accession>A0ACC0JI14</accession>